<evidence type="ECO:0000256" key="2">
    <source>
        <dbReference type="ARBA" id="ARBA00008791"/>
    </source>
</evidence>
<gene>
    <name evidence="6" type="ORF">SAMN04489798_3385</name>
</gene>
<dbReference type="PANTHER" id="PTHR47892">
    <property type="entry name" value="UNIVERSAL STRESS PROTEIN E"/>
    <property type="match status" value="1"/>
</dbReference>
<organism evidence="6 7">
    <name type="scientific">Pseudomonas arsenicoxydans</name>
    <dbReference type="NCBI Taxonomy" id="702115"/>
    <lineage>
        <taxon>Bacteria</taxon>
        <taxon>Pseudomonadati</taxon>
        <taxon>Pseudomonadota</taxon>
        <taxon>Gammaproteobacteria</taxon>
        <taxon>Pseudomonadales</taxon>
        <taxon>Pseudomonadaceae</taxon>
        <taxon>Pseudomonas</taxon>
    </lineage>
</organism>
<sequence length="300" mass="33311">MRQCQRLFLIAGPTMRHSPAMERAIALADATGAALHIAVFIEDFDLMRLMSNSEQLRESCRRENLQWLTDEAELMRRKGINVTTEVALTRDPLQEILGHVAEMQPDLIIKDVHHESALKRIFVTPLDWQLLRECPTPIHLVSEVRCPLPRVIVAAVDPSHPEGQISGINDSVIQAANELATQCDAELHMLYAYELTHTHFSDAGAGAVTMPGFSNDVRRSLEKCFIALAGRHGVPPERQHFIAGPPTKAMADFATHTRADVFVMGNTHHKGVDKLIGSTTEHVLYQMPCSVLAIKGEADH</sequence>
<comment type="subcellular location">
    <subcellularLocation>
        <location evidence="1">Cytoplasm</location>
    </subcellularLocation>
</comment>
<dbReference type="SUPFAM" id="SSF52402">
    <property type="entry name" value="Adenine nucleotide alpha hydrolases-like"/>
    <property type="match status" value="2"/>
</dbReference>
<dbReference type="PANTHER" id="PTHR47892:SF1">
    <property type="entry name" value="UNIVERSAL STRESS PROTEIN E"/>
    <property type="match status" value="1"/>
</dbReference>
<dbReference type="Proteomes" id="UP000198827">
    <property type="component" value="Chromosome I"/>
</dbReference>
<evidence type="ECO:0000256" key="4">
    <source>
        <dbReference type="ARBA" id="ARBA00037131"/>
    </source>
</evidence>
<feature type="domain" description="UspA" evidence="5">
    <location>
        <begin position="19"/>
        <end position="141"/>
    </location>
</feature>
<dbReference type="Gene3D" id="3.40.50.12370">
    <property type="match status" value="1"/>
</dbReference>
<evidence type="ECO:0000313" key="6">
    <source>
        <dbReference type="EMBL" id="SDO60460.1"/>
    </source>
</evidence>
<dbReference type="AlphaFoldDB" id="A0A1H0KXJ0"/>
<dbReference type="OrthoDB" id="239260at2"/>
<evidence type="ECO:0000313" key="7">
    <source>
        <dbReference type="Proteomes" id="UP000198827"/>
    </source>
</evidence>
<feature type="domain" description="UspA" evidence="5">
    <location>
        <begin position="171"/>
        <end position="295"/>
    </location>
</feature>
<comment type="similarity">
    <text evidence="2">Belongs to the universal stress protein A family.</text>
</comment>
<comment type="function">
    <text evidence="4">Required for resistance to DNA-damaging agents.</text>
</comment>
<name>A0A1H0KXJ0_9PSED</name>
<dbReference type="InterPro" id="IPR006016">
    <property type="entry name" value="UspA"/>
</dbReference>
<proteinExistence type="inferred from homology"/>
<protein>
    <submittedName>
        <fullName evidence="6">Universal stress protein E</fullName>
    </submittedName>
</protein>
<accession>A0A1H0KXJ0</accession>
<reference evidence="6 7" key="1">
    <citation type="submission" date="2016-10" db="EMBL/GenBank/DDBJ databases">
        <authorList>
            <person name="de Groot N.N."/>
        </authorList>
    </citation>
    <scope>NUCLEOTIDE SEQUENCE [LARGE SCALE GENOMIC DNA]</scope>
    <source>
        <strain evidence="6 7">CECT 7543</strain>
    </source>
</reference>
<dbReference type="EMBL" id="LT629705">
    <property type="protein sequence ID" value="SDO60460.1"/>
    <property type="molecule type" value="Genomic_DNA"/>
</dbReference>
<evidence type="ECO:0000256" key="3">
    <source>
        <dbReference type="ARBA" id="ARBA00022490"/>
    </source>
</evidence>
<evidence type="ECO:0000259" key="5">
    <source>
        <dbReference type="Pfam" id="PF00582"/>
    </source>
</evidence>
<dbReference type="GO" id="GO:0005737">
    <property type="term" value="C:cytoplasm"/>
    <property type="evidence" value="ECO:0007669"/>
    <property type="project" value="UniProtKB-SubCell"/>
</dbReference>
<dbReference type="Pfam" id="PF00582">
    <property type="entry name" value="Usp"/>
    <property type="match status" value="2"/>
</dbReference>
<evidence type="ECO:0000256" key="1">
    <source>
        <dbReference type="ARBA" id="ARBA00004496"/>
    </source>
</evidence>
<keyword evidence="3" id="KW-0963">Cytoplasm</keyword>
<dbReference type="RefSeq" id="WP_090182458.1">
    <property type="nucleotide sequence ID" value="NZ_LT629705.1"/>
</dbReference>